<reference evidence="5" key="2">
    <citation type="submission" date="2020-09" db="EMBL/GenBank/DDBJ databases">
        <authorList>
            <person name="Sun Q."/>
            <person name="Ohkuma M."/>
        </authorList>
    </citation>
    <scope>NUCLEOTIDE SEQUENCE</scope>
    <source>
        <strain evidence="5">JCM 4122</strain>
    </source>
</reference>
<name>A0A919EPS0_STRFL</name>
<comment type="caution">
    <text evidence="5">The sequence shown here is derived from an EMBL/GenBank/DDBJ whole genome shotgun (WGS) entry which is preliminary data.</text>
</comment>
<dbReference type="SUPFAM" id="SSF46894">
    <property type="entry name" value="C-terminal effector domain of the bipartite response regulators"/>
    <property type="match status" value="1"/>
</dbReference>
<dbReference type="CDD" id="cd06170">
    <property type="entry name" value="LuxR_C_like"/>
    <property type="match status" value="1"/>
</dbReference>
<proteinExistence type="predicted"/>
<dbReference type="PRINTS" id="PR00038">
    <property type="entry name" value="HTHLUXR"/>
</dbReference>
<keyword evidence="3" id="KW-0804">Transcription</keyword>
<dbReference type="Proteomes" id="UP000632849">
    <property type="component" value="Unassembled WGS sequence"/>
</dbReference>
<dbReference type="Pfam" id="PF00196">
    <property type="entry name" value="GerE"/>
    <property type="match status" value="1"/>
</dbReference>
<dbReference type="GO" id="GO:0003677">
    <property type="term" value="F:DNA binding"/>
    <property type="evidence" value="ECO:0007669"/>
    <property type="project" value="UniProtKB-KW"/>
</dbReference>
<accession>A0A919EPS0</accession>
<evidence type="ECO:0000313" key="5">
    <source>
        <dbReference type="EMBL" id="GHG13028.1"/>
    </source>
</evidence>
<protein>
    <submittedName>
        <fullName evidence="5">Helix-turn-helix transcriptional regulator</fullName>
    </submittedName>
</protein>
<dbReference type="EMBL" id="BNBE01000002">
    <property type="protein sequence ID" value="GHG13028.1"/>
    <property type="molecule type" value="Genomic_DNA"/>
</dbReference>
<evidence type="ECO:0000313" key="6">
    <source>
        <dbReference type="Proteomes" id="UP000632849"/>
    </source>
</evidence>
<reference evidence="5" key="1">
    <citation type="journal article" date="2014" name="Int. J. Syst. Evol. Microbiol.">
        <title>Complete genome sequence of Corynebacterium casei LMG S-19264T (=DSM 44701T), isolated from a smear-ripened cheese.</title>
        <authorList>
            <consortium name="US DOE Joint Genome Institute (JGI-PGF)"/>
            <person name="Walter F."/>
            <person name="Albersmeier A."/>
            <person name="Kalinowski J."/>
            <person name="Ruckert C."/>
        </authorList>
    </citation>
    <scope>NUCLEOTIDE SEQUENCE</scope>
    <source>
        <strain evidence="5">JCM 4122</strain>
    </source>
</reference>
<evidence type="ECO:0000256" key="2">
    <source>
        <dbReference type="ARBA" id="ARBA00023125"/>
    </source>
</evidence>
<dbReference type="InterPro" id="IPR039420">
    <property type="entry name" value="WalR-like"/>
</dbReference>
<dbReference type="GO" id="GO:0006355">
    <property type="term" value="P:regulation of DNA-templated transcription"/>
    <property type="evidence" value="ECO:0007669"/>
    <property type="project" value="InterPro"/>
</dbReference>
<dbReference type="Gene3D" id="3.40.50.2300">
    <property type="match status" value="1"/>
</dbReference>
<keyword evidence="6" id="KW-1185">Reference proteome</keyword>
<dbReference type="PROSITE" id="PS50043">
    <property type="entry name" value="HTH_LUXR_2"/>
    <property type="match status" value="1"/>
</dbReference>
<dbReference type="PROSITE" id="PS00622">
    <property type="entry name" value="HTH_LUXR_1"/>
    <property type="match status" value="1"/>
</dbReference>
<dbReference type="RefSeq" id="WP_190043245.1">
    <property type="nucleotide sequence ID" value="NZ_BNBE01000002.1"/>
</dbReference>
<keyword evidence="1" id="KW-0805">Transcription regulation</keyword>
<dbReference type="AlphaFoldDB" id="A0A919EPS0"/>
<dbReference type="InterPro" id="IPR000792">
    <property type="entry name" value="Tscrpt_reg_LuxR_C"/>
</dbReference>
<evidence type="ECO:0000256" key="1">
    <source>
        <dbReference type="ARBA" id="ARBA00023015"/>
    </source>
</evidence>
<evidence type="ECO:0000259" key="4">
    <source>
        <dbReference type="PROSITE" id="PS50043"/>
    </source>
</evidence>
<organism evidence="5 6">
    <name type="scientific">Streptomyces filamentosus</name>
    <name type="common">Streptomyces roseosporus</name>
    <dbReference type="NCBI Taxonomy" id="67294"/>
    <lineage>
        <taxon>Bacteria</taxon>
        <taxon>Bacillati</taxon>
        <taxon>Actinomycetota</taxon>
        <taxon>Actinomycetes</taxon>
        <taxon>Kitasatosporales</taxon>
        <taxon>Streptomycetaceae</taxon>
        <taxon>Streptomyces</taxon>
    </lineage>
</organism>
<sequence length="215" mass="23491">MTTDLVTVAIQANDPISLAGVTSQLRTQPGLRLLHPPVSDSDVESEKPDVVVLVVDKVDEPARRQMRFIKRSQHARCLLVPNDIDERALVEAAECGVTGIVRRSDATVHKLTDAVRRVARGGGDLPEDLVSQLMCTVARLQSEVLGPRGLHAGGLSEREVEVLRLSAQGLETPEIADKLGYSERTIKHAITAVITRLHLRNRIHAVAYALERGLI</sequence>
<dbReference type="SMART" id="SM00421">
    <property type="entry name" value="HTH_LUXR"/>
    <property type="match status" value="1"/>
</dbReference>
<gene>
    <name evidence="5" type="ORF">GCM10017667_53370</name>
</gene>
<feature type="domain" description="HTH luxR-type" evidence="4">
    <location>
        <begin position="148"/>
        <end position="213"/>
    </location>
</feature>
<dbReference type="PANTHER" id="PTHR43214:SF24">
    <property type="entry name" value="TRANSCRIPTIONAL REGULATORY PROTEIN NARL-RELATED"/>
    <property type="match status" value="1"/>
</dbReference>
<evidence type="ECO:0000256" key="3">
    <source>
        <dbReference type="ARBA" id="ARBA00023163"/>
    </source>
</evidence>
<dbReference type="InterPro" id="IPR016032">
    <property type="entry name" value="Sig_transdc_resp-reg_C-effctor"/>
</dbReference>
<dbReference type="PANTHER" id="PTHR43214">
    <property type="entry name" value="TWO-COMPONENT RESPONSE REGULATOR"/>
    <property type="match status" value="1"/>
</dbReference>
<keyword evidence="2" id="KW-0238">DNA-binding</keyword>